<keyword evidence="8" id="KW-0808">Transferase</keyword>
<evidence type="ECO:0000256" key="4">
    <source>
        <dbReference type="ARBA" id="ARBA00011947"/>
    </source>
</evidence>
<dbReference type="PANTHER" id="PTHR11548">
    <property type="entry name" value="THYMIDYLATE SYNTHASE 1"/>
    <property type="match status" value="1"/>
</dbReference>
<keyword evidence="9" id="KW-0545">Nucleotide biosynthesis</keyword>
<dbReference type="SUPFAM" id="SSF82784">
    <property type="entry name" value="OsmC-like"/>
    <property type="match status" value="1"/>
</dbReference>
<dbReference type="NCBIfam" id="NF002497">
    <property type="entry name" value="PRK01827.1-3"/>
    <property type="match status" value="1"/>
</dbReference>
<reference evidence="16" key="1">
    <citation type="submission" date="2016-11" db="UniProtKB">
        <authorList>
            <consortium name="WormBaseParasite"/>
        </authorList>
    </citation>
    <scope>IDENTIFICATION</scope>
</reference>
<evidence type="ECO:0000256" key="5">
    <source>
        <dbReference type="ARBA" id="ARBA00015931"/>
    </source>
</evidence>
<dbReference type="SUPFAM" id="SSF53597">
    <property type="entry name" value="Dihydrofolate reductase-like"/>
    <property type="match status" value="1"/>
</dbReference>
<dbReference type="UniPathway" id="UPA00575"/>
<dbReference type="InterPro" id="IPR045097">
    <property type="entry name" value="Thymidate_synth/dCMP_Mease"/>
</dbReference>
<comment type="similarity">
    <text evidence="3">In the N-terminal section; belongs to the dihydrofolate reductase family.</text>
</comment>
<dbReference type="Gene3D" id="3.30.300.20">
    <property type="match status" value="1"/>
</dbReference>
<dbReference type="Gene3D" id="3.30.572.10">
    <property type="entry name" value="Thymidylate synthase/dCMP hydroxymethylase domain"/>
    <property type="match status" value="1"/>
</dbReference>
<dbReference type="PROSITE" id="PS51330">
    <property type="entry name" value="DHFR_2"/>
    <property type="match status" value="1"/>
</dbReference>
<dbReference type="PROSITE" id="PS00091">
    <property type="entry name" value="THYMIDYLATE_SYNTHASE"/>
    <property type="match status" value="1"/>
</dbReference>
<evidence type="ECO:0000256" key="12">
    <source>
        <dbReference type="ARBA" id="ARBA00048873"/>
    </source>
</evidence>
<evidence type="ECO:0000256" key="7">
    <source>
        <dbReference type="ARBA" id="ARBA00022603"/>
    </source>
</evidence>
<dbReference type="Proteomes" id="UP000095287">
    <property type="component" value="Unplaced"/>
</dbReference>
<dbReference type="GO" id="GO:0006235">
    <property type="term" value="P:dTTP biosynthetic process"/>
    <property type="evidence" value="ECO:0007669"/>
    <property type="project" value="UniProtKB-UniPathway"/>
</dbReference>
<dbReference type="HAMAP" id="MF_00008">
    <property type="entry name" value="Thymidy_synth_bact"/>
    <property type="match status" value="1"/>
</dbReference>
<dbReference type="AlphaFoldDB" id="A0A1I8ALK3"/>
<evidence type="ECO:0000256" key="8">
    <source>
        <dbReference type="ARBA" id="ARBA00022679"/>
    </source>
</evidence>
<evidence type="ECO:0000256" key="1">
    <source>
        <dbReference type="ARBA" id="ARBA00006900"/>
    </source>
</evidence>
<dbReference type="GO" id="GO:0006231">
    <property type="term" value="P:dTMP biosynthetic process"/>
    <property type="evidence" value="ECO:0007669"/>
    <property type="project" value="InterPro"/>
</dbReference>
<dbReference type="InterPro" id="IPR000398">
    <property type="entry name" value="Thymidylate_synthase"/>
</dbReference>
<comment type="similarity">
    <text evidence="1">In the C-terminal section; belongs to the thymidylate synthase family.</text>
</comment>
<dbReference type="CDD" id="cd00209">
    <property type="entry name" value="DHFR"/>
    <property type="match status" value="1"/>
</dbReference>
<keyword evidence="10" id="KW-0511">Multifunctional enzyme</keyword>
<dbReference type="GO" id="GO:0005829">
    <property type="term" value="C:cytosol"/>
    <property type="evidence" value="ECO:0007669"/>
    <property type="project" value="TreeGrafter"/>
</dbReference>
<dbReference type="InterPro" id="IPR023451">
    <property type="entry name" value="Thymidate_synth/dCMP_Mease_dom"/>
</dbReference>
<evidence type="ECO:0000256" key="10">
    <source>
        <dbReference type="ARBA" id="ARBA00023268"/>
    </source>
</evidence>
<dbReference type="PANTHER" id="PTHR11548:SF9">
    <property type="entry name" value="THYMIDYLATE SYNTHASE"/>
    <property type="match status" value="1"/>
</dbReference>
<dbReference type="SUPFAM" id="SSF55831">
    <property type="entry name" value="Thymidylate synthase/dCMP hydroxymethylase"/>
    <property type="match status" value="1"/>
</dbReference>
<dbReference type="WBParaSite" id="L893_g7033.t1">
    <property type="protein sequence ID" value="L893_g7033.t1"/>
    <property type="gene ID" value="L893_g7033"/>
</dbReference>
<dbReference type="GO" id="GO:0004146">
    <property type="term" value="F:dihydrofolate reductase activity"/>
    <property type="evidence" value="ECO:0007669"/>
    <property type="project" value="UniProtKB-EC"/>
</dbReference>
<dbReference type="InterPro" id="IPR020940">
    <property type="entry name" value="Thymidylate_synthase_AS"/>
</dbReference>
<accession>A0A1I8ALK3</accession>
<evidence type="ECO:0000256" key="6">
    <source>
        <dbReference type="ARBA" id="ARBA00022490"/>
    </source>
</evidence>
<evidence type="ECO:0000256" key="13">
    <source>
        <dbReference type="PROSITE-ProRule" id="PRU10016"/>
    </source>
</evidence>
<dbReference type="CDD" id="cd00351">
    <property type="entry name" value="TS_Pyrimidine_HMase"/>
    <property type="match status" value="1"/>
</dbReference>
<dbReference type="InterPro" id="IPR024072">
    <property type="entry name" value="DHFR-like_dom_sf"/>
</dbReference>
<name>A0A1I8ALK3_9BILA</name>
<evidence type="ECO:0000256" key="2">
    <source>
        <dbReference type="ARBA" id="ARBA00009972"/>
    </source>
</evidence>
<dbReference type="GO" id="GO:0046654">
    <property type="term" value="P:tetrahydrofolate biosynthetic process"/>
    <property type="evidence" value="ECO:0007669"/>
    <property type="project" value="InterPro"/>
</dbReference>
<proteinExistence type="inferred from homology"/>
<dbReference type="InterPro" id="IPR001796">
    <property type="entry name" value="DHFR_dom"/>
</dbReference>
<dbReference type="GO" id="GO:0004799">
    <property type="term" value="F:thymidylate synthase activity"/>
    <property type="evidence" value="ECO:0007669"/>
    <property type="project" value="UniProtKB-EC"/>
</dbReference>
<dbReference type="InterPro" id="IPR036102">
    <property type="entry name" value="OsmC/Ohrsf"/>
</dbReference>
<dbReference type="EC" id="2.1.1.45" evidence="4"/>
<evidence type="ECO:0000313" key="15">
    <source>
        <dbReference type="Proteomes" id="UP000095287"/>
    </source>
</evidence>
<dbReference type="InterPro" id="IPR036926">
    <property type="entry name" value="Thymidate_synth/dCMP_Mease_sf"/>
</dbReference>
<evidence type="ECO:0000256" key="3">
    <source>
        <dbReference type="ARBA" id="ARBA00010176"/>
    </source>
</evidence>
<comment type="catalytic activity">
    <reaction evidence="11">
        <text>dUMP + (6R)-5,10-methylene-5,6,7,8-tetrahydrofolate = 7,8-dihydrofolate + dTMP</text>
        <dbReference type="Rhea" id="RHEA:12104"/>
        <dbReference type="ChEBI" id="CHEBI:15636"/>
        <dbReference type="ChEBI" id="CHEBI:57451"/>
        <dbReference type="ChEBI" id="CHEBI:63528"/>
        <dbReference type="ChEBI" id="CHEBI:246422"/>
        <dbReference type="EC" id="2.1.1.45"/>
    </reaction>
</comment>
<dbReference type="InterPro" id="IPR003718">
    <property type="entry name" value="OsmC/Ohr_fam"/>
</dbReference>
<evidence type="ECO:0000313" key="16">
    <source>
        <dbReference type="WBParaSite" id="L893_g7033.t1"/>
    </source>
</evidence>
<evidence type="ECO:0000259" key="14">
    <source>
        <dbReference type="PROSITE" id="PS51330"/>
    </source>
</evidence>
<evidence type="ECO:0000256" key="9">
    <source>
        <dbReference type="ARBA" id="ARBA00022727"/>
    </source>
</evidence>
<keyword evidence="7" id="KW-0489">Methyltransferase</keyword>
<dbReference type="InterPro" id="IPR015946">
    <property type="entry name" value="KH_dom-like_a/b"/>
</dbReference>
<sequence>MECTIDWGGKDGMLFVARTGSGHVTAMDGAPEGGGNNLAPRPMEMLLTGAGGCAAYDVVLILKRGRHAITGCQVKLTAERADTDPKVFTKIHFTFVVTGKDLPQAAVERAVQLSHDNKPEAPMSLYPYEDLLRLVYTQGTPKGDRTGTGTNSVFGHQMRFDLSQGFPLITTKKLHTRSIFIELLWFLRGESNVRWLQERGVSIWDEWADEDGNLGPVYGVQWRSWPTPDGRHIDQISQLVEQIRKNPDSRRLIVSAWNVADVGQMALPPCHALFQFYVADGKLSCQLYQRSADIFLGVPFNIASYALLTHMMAQQCDLEHFKRVTMGLPIIMGRKTWESLGRPLPGRPNLVISRNADYQAEGAQVFSNLDDALAACPGFETACVIGGEQLFRLALPVAQELIATEIKADVDGDTFFPALPAGEWEEVERLPQPEENGFTYDYVTYRRRNK</sequence>
<feature type="domain" description="DHFR" evidence="14">
    <location>
        <begin position="317"/>
        <end position="447"/>
    </location>
</feature>
<dbReference type="Pfam" id="PF00303">
    <property type="entry name" value="Thymidylat_synt"/>
    <property type="match status" value="1"/>
</dbReference>
<dbReference type="PRINTS" id="PR00108">
    <property type="entry name" value="THYMDSNTHASE"/>
</dbReference>
<evidence type="ECO:0000256" key="11">
    <source>
        <dbReference type="ARBA" id="ARBA00047344"/>
    </source>
</evidence>
<keyword evidence="15" id="KW-1185">Reference proteome</keyword>
<organism evidence="15 16">
    <name type="scientific">Steinernema glaseri</name>
    <dbReference type="NCBI Taxonomy" id="37863"/>
    <lineage>
        <taxon>Eukaryota</taxon>
        <taxon>Metazoa</taxon>
        <taxon>Ecdysozoa</taxon>
        <taxon>Nematoda</taxon>
        <taxon>Chromadorea</taxon>
        <taxon>Rhabditida</taxon>
        <taxon>Tylenchina</taxon>
        <taxon>Panagrolaimomorpha</taxon>
        <taxon>Strongyloidoidea</taxon>
        <taxon>Steinernematidae</taxon>
        <taxon>Steinernema</taxon>
    </lineage>
</organism>
<dbReference type="GO" id="GO:0032259">
    <property type="term" value="P:methylation"/>
    <property type="evidence" value="ECO:0007669"/>
    <property type="project" value="UniProtKB-KW"/>
</dbReference>
<comment type="catalytic activity">
    <reaction evidence="12">
        <text>(6S)-5,6,7,8-tetrahydrofolate + NADP(+) = 7,8-dihydrofolate + NADPH + H(+)</text>
        <dbReference type="Rhea" id="RHEA:15009"/>
        <dbReference type="ChEBI" id="CHEBI:15378"/>
        <dbReference type="ChEBI" id="CHEBI:57451"/>
        <dbReference type="ChEBI" id="CHEBI:57453"/>
        <dbReference type="ChEBI" id="CHEBI:57783"/>
        <dbReference type="ChEBI" id="CHEBI:58349"/>
        <dbReference type="EC" id="1.5.1.3"/>
    </reaction>
</comment>
<protein>
    <recommendedName>
        <fullName evidence="5">Thymidylate synthase</fullName>
        <ecNumber evidence="4">2.1.1.45</ecNumber>
    </recommendedName>
</protein>
<comment type="similarity">
    <text evidence="2">Belongs to the thymidylate synthase family.</text>
</comment>
<feature type="active site" evidence="13">
    <location>
        <position position="270"/>
    </location>
</feature>
<dbReference type="Pfam" id="PF02566">
    <property type="entry name" value="OsmC"/>
    <property type="match status" value="1"/>
</dbReference>
<keyword evidence="6" id="KW-0963">Cytoplasm</keyword>
<dbReference type="NCBIfam" id="TIGR03284">
    <property type="entry name" value="thym_sym"/>
    <property type="match status" value="2"/>
</dbReference>